<dbReference type="PANTHER" id="PTHR43439">
    <property type="entry name" value="PHENYLACETATE-COENZYME A LIGASE"/>
    <property type="match status" value="1"/>
</dbReference>
<dbReference type="InterPro" id="IPR036291">
    <property type="entry name" value="NAD(P)-bd_dom_sf"/>
</dbReference>
<dbReference type="Gene3D" id="1.10.1200.10">
    <property type="entry name" value="ACP-like"/>
    <property type="match status" value="1"/>
</dbReference>
<dbReference type="PROSITE" id="PS00455">
    <property type="entry name" value="AMP_BINDING"/>
    <property type="match status" value="1"/>
</dbReference>
<dbReference type="SUPFAM" id="SSF56801">
    <property type="entry name" value="Acetyl-CoA synthetase-like"/>
    <property type="match status" value="1"/>
</dbReference>
<dbReference type="GeneID" id="43592596"/>
<dbReference type="AlphaFoldDB" id="A0A5M6BNS7"/>
<dbReference type="Pfam" id="PF00501">
    <property type="entry name" value="AMP-binding"/>
    <property type="match status" value="1"/>
</dbReference>
<dbReference type="Proteomes" id="UP000322225">
    <property type="component" value="Chromosome 8"/>
</dbReference>
<dbReference type="InterPro" id="IPR000873">
    <property type="entry name" value="AMP-dep_synth/lig_dom"/>
</dbReference>
<dbReference type="RefSeq" id="XP_031857285.1">
    <property type="nucleotide sequence ID" value="XM_032008424.1"/>
</dbReference>
<keyword evidence="2" id="KW-1185">Reference proteome</keyword>
<dbReference type="InterPro" id="IPR042099">
    <property type="entry name" value="ANL_N_sf"/>
</dbReference>
<dbReference type="Pfam" id="PF23562">
    <property type="entry name" value="AMP-binding_C_3"/>
    <property type="match status" value="1"/>
</dbReference>
<reference evidence="1" key="2">
    <citation type="submission" date="2024-01" db="EMBL/GenBank/DDBJ databases">
        <title>Comparative genomics of Cryptococcus and Kwoniella reveals pathogenesis evolution and contrasting modes of karyotype evolution via chromosome fusion or intercentromeric recombination.</title>
        <authorList>
            <person name="Coelho M.A."/>
            <person name="David-Palma M."/>
            <person name="Shea T."/>
            <person name="Bowers K."/>
            <person name="McGinley-Smith S."/>
            <person name="Mohammad A.W."/>
            <person name="Gnirke A."/>
            <person name="Yurkov A.M."/>
            <person name="Nowrousian M."/>
            <person name="Sun S."/>
            <person name="Cuomo C.A."/>
            <person name="Heitman J."/>
        </authorList>
    </citation>
    <scope>NUCLEOTIDE SEQUENCE</scope>
    <source>
        <strain evidence="1">CBS 12478</strain>
    </source>
</reference>
<dbReference type="Gene3D" id="3.40.50.720">
    <property type="entry name" value="NAD(P)-binding Rossmann-like Domain"/>
    <property type="match status" value="1"/>
</dbReference>
<evidence type="ECO:0000313" key="2">
    <source>
        <dbReference type="Proteomes" id="UP000322225"/>
    </source>
</evidence>
<dbReference type="Pfam" id="PF07993">
    <property type="entry name" value="NAD_binding_4"/>
    <property type="match status" value="1"/>
</dbReference>
<dbReference type="InterPro" id="IPR020845">
    <property type="entry name" value="AMP-binding_CS"/>
</dbReference>
<name>A0A5M6BNS7_9TREE</name>
<evidence type="ECO:0000313" key="1">
    <source>
        <dbReference type="EMBL" id="WWD19982.1"/>
    </source>
</evidence>
<dbReference type="InterPro" id="IPR051414">
    <property type="entry name" value="Adenylate-forming_Reductase"/>
</dbReference>
<accession>A0A5M6BNS7</accession>
<dbReference type="SUPFAM" id="SSF47336">
    <property type="entry name" value="ACP-like"/>
    <property type="match status" value="1"/>
</dbReference>
<reference evidence="1" key="1">
    <citation type="submission" date="2017-08" db="EMBL/GenBank/DDBJ databases">
        <authorList>
            <person name="Cuomo C."/>
            <person name="Billmyre B."/>
            <person name="Heitman J."/>
        </authorList>
    </citation>
    <scope>NUCLEOTIDE SEQUENCE</scope>
    <source>
        <strain evidence="1">CBS 12478</strain>
    </source>
</reference>
<organism evidence="1 2">
    <name type="scientific">Kwoniella shandongensis</name>
    <dbReference type="NCBI Taxonomy" id="1734106"/>
    <lineage>
        <taxon>Eukaryota</taxon>
        <taxon>Fungi</taxon>
        <taxon>Dikarya</taxon>
        <taxon>Basidiomycota</taxon>
        <taxon>Agaricomycotina</taxon>
        <taxon>Tremellomycetes</taxon>
        <taxon>Tremellales</taxon>
        <taxon>Cryptococcaceae</taxon>
        <taxon>Kwoniella</taxon>
    </lineage>
</organism>
<dbReference type="PROSITE" id="PS50075">
    <property type="entry name" value="CARRIER"/>
    <property type="match status" value="1"/>
</dbReference>
<proteinExistence type="predicted"/>
<dbReference type="OrthoDB" id="429813at2759"/>
<dbReference type="InterPro" id="IPR036736">
    <property type="entry name" value="ACP-like_sf"/>
</dbReference>
<dbReference type="InterPro" id="IPR020806">
    <property type="entry name" value="PKS_PP-bd"/>
</dbReference>
<dbReference type="InterPro" id="IPR009081">
    <property type="entry name" value="PP-bd_ACP"/>
</dbReference>
<dbReference type="PANTHER" id="PTHR43439:SF2">
    <property type="entry name" value="ENZYME, PUTATIVE (JCVI)-RELATED"/>
    <property type="match status" value="1"/>
</dbReference>
<dbReference type="SUPFAM" id="SSF51735">
    <property type="entry name" value="NAD(P)-binding Rossmann-fold domains"/>
    <property type="match status" value="1"/>
</dbReference>
<dbReference type="Gene3D" id="3.40.50.12780">
    <property type="entry name" value="N-terminal domain of ligase-like"/>
    <property type="match status" value="1"/>
</dbReference>
<gene>
    <name evidence="1" type="ORF">CI109_104455</name>
</gene>
<dbReference type="InterPro" id="IPR013120">
    <property type="entry name" value="FAR_NAD-bd"/>
</dbReference>
<dbReference type="Pfam" id="PF00550">
    <property type="entry name" value="PP-binding"/>
    <property type="match status" value="1"/>
</dbReference>
<sequence length="1075" mass="118373">MTLSYLITTAGHARHQNEQNPHDIQTILQLINQGSEEFGDEKVVGFTTLTSEGRWQCDRYSFTELLTLSNGIIAGLLQAGIAPAQHDKNVVSLLCPTGLDFLLGWIALMRMGYGVMFIAPQCSPSAVDHLVTSTSSTHLVYHRKYADLASGTKGINSSTITVELPTPSAAASPKANLKLPNVKADAISHIFHTSGTSGIPKPIPHTHAQSLSVLPRRAIPSYLSTSTSHTGMPSSESAAFTTTPLFHGGVSDLLRAWMARSMIYFYPTSDTPITADNVVGAISPCQSPPTSLGKPKEGLSEIQSVERKRRFNVTSFLSVPYILTVLSEDIDGPAMEMLKGMEFVSTGGAPLDTAVGDKMVSHGVKLVSRLGSSECGFLLTSHRDYDTEKDWEWLRNDSPYSDALKFEPVDEAKYEMVVTKDWSSKTKTNRPDGSYATGDLYEPHTTKKNVWRYAGRGDDVIVMSNGEKASPGPIETVYRSSPIISDALVVGSDKPQLGVLLFPTVGTTSHDINRALPSLLGEANRSSPSFAQISRDMCLLFEGQKTLPKSSKGTVQRGVAYNLFKEEIETLYTEQQGAQTTLAKRSTPQIQKLLKDMILNVTGAEHEAESLDQDTDLFSWGVNSLMATRLRTAIHRTFDTGGKVLPINVVFEKPSISRLAKYIFDLQERTTDDVDLEDDPLHQMESLVQKYKLERPSGRAKPQQCGKTGGNTIVLTGATGSLGSFLLDKLSQLPSDVVERIVCLVRAKDDDVARSRIEESLEQRGLKLDKRVNSYSANFADENLGLNPSTYLRLIETVDVVIHAAWPVHFASSLVSFEDSIKGARNLLDLVASSHSTAQFYFCSSLASVLGQTSERIVEQPSDDPSTASPIGYSRSKWVTEKICRLANDLEGMEGRVHILRVGQLCGDTMDGYWNEKEGWPLLIRTAQTTGCLPLLEEKPSWLPVDLAAQAITEIVTDDCPHRPLVYHVVHPLLVEWDDVLDGLDSAGLQFERVPPVEWLKRIEASDEDLEQNPSRKMLSMWQAAYRKDAVLRPEPLIETTNAQASSATLRDIMPIDSEQIRKMVVAWRRTGFLN</sequence>
<dbReference type="GO" id="GO:0031177">
    <property type="term" value="F:phosphopantetheine binding"/>
    <property type="evidence" value="ECO:0007669"/>
    <property type="project" value="InterPro"/>
</dbReference>
<protein>
    <submittedName>
        <fullName evidence="1">Uncharacterized protein</fullName>
    </submittedName>
</protein>
<dbReference type="KEGG" id="ksn:43592596"/>
<dbReference type="EMBL" id="CP144058">
    <property type="protein sequence ID" value="WWD19982.1"/>
    <property type="molecule type" value="Genomic_DNA"/>
</dbReference>
<dbReference type="SMART" id="SM00823">
    <property type="entry name" value="PKS_PP"/>
    <property type="match status" value="1"/>
</dbReference>